<proteinExistence type="inferred from homology"/>
<dbReference type="EC" id="3.1.1.29" evidence="1"/>
<evidence type="ECO:0000256" key="1">
    <source>
        <dbReference type="ARBA" id="ARBA00013260"/>
    </source>
</evidence>
<evidence type="ECO:0000313" key="6">
    <source>
        <dbReference type="EMBL" id="KAA3489997.1"/>
    </source>
</evidence>
<keyword evidence="2 6" id="KW-0378">Hydrolase</keyword>
<keyword evidence="5" id="KW-0472">Membrane</keyword>
<dbReference type="InterPro" id="IPR002833">
    <property type="entry name" value="PTH2"/>
</dbReference>
<organism evidence="6 7">
    <name type="scientific">Gossypium australe</name>
    <dbReference type="NCBI Taxonomy" id="47621"/>
    <lineage>
        <taxon>Eukaryota</taxon>
        <taxon>Viridiplantae</taxon>
        <taxon>Streptophyta</taxon>
        <taxon>Embryophyta</taxon>
        <taxon>Tracheophyta</taxon>
        <taxon>Spermatophyta</taxon>
        <taxon>Magnoliopsida</taxon>
        <taxon>eudicotyledons</taxon>
        <taxon>Gunneridae</taxon>
        <taxon>Pentapetalae</taxon>
        <taxon>rosids</taxon>
        <taxon>malvids</taxon>
        <taxon>Malvales</taxon>
        <taxon>Malvaceae</taxon>
        <taxon>Malvoideae</taxon>
        <taxon>Gossypium</taxon>
    </lineage>
</organism>
<comment type="similarity">
    <text evidence="3">Belongs to the PTH2 family.</text>
</comment>
<comment type="caution">
    <text evidence="6">The sequence shown here is derived from an EMBL/GenBank/DDBJ whole genome shotgun (WGS) entry which is preliminary data.</text>
</comment>
<dbReference type="OrthoDB" id="1733656at2759"/>
<dbReference type="GO" id="GO:0005829">
    <property type="term" value="C:cytosol"/>
    <property type="evidence" value="ECO:0007669"/>
    <property type="project" value="TreeGrafter"/>
</dbReference>
<dbReference type="Pfam" id="PF01981">
    <property type="entry name" value="PTH2"/>
    <property type="match status" value="1"/>
</dbReference>
<feature type="transmembrane region" description="Helical" evidence="5">
    <location>
        <begin position="33"/>
        <end position="50"/>
    </location>
</feature>
<keyword evidence="5" id="KW-1133">Transmembrane helix</keyword>
<dbReference type="PANTHER" id="PTHR12649">
    <property type="entry name" value="PEPTIDYL-TRNA HYDROLASE 2"/>
    <property type="match status" value="1"/>
</dbReference>
<dbReference type="GO" id="GO:0005739">
    <property type="term" value="C:mitochondrion"/>
    <property type="evidence" value="ECO:0007669"/>
    <property type="project" value="TreeGrafter"/>
</dbReference>
<dbReference type="GO" id="GO:0004045">
    <property type="term" value="F:peptidyl-tRNA hydrolase activity"/>
    <property type="evidence" value="ECO:0007669"/>
    <property type="project" value="UniProtKB-EC"/>
</dbReference>
<evidence type="ECO:0000256" key="2">
    <source>
        <dbReference type="ARBA" id="ARBA00022801"/>
    </source>
</evidence>
<comment type="catalytic activity">
    <reaction evidence="4">
        <text>an N-acyl-L-alpha-aminoacyl-tRNA + H2O = an N-acyl-L-amino acid + a tRNA + H(+)</text>
        <dbReference type="Rhea" id="RHEA:54448"/>
        <dbReference type="Rhea" id="RHEA-COMP:10123"/>
        <dbReference type="Rhea" id="RHEA-COMP:13883"/>
        <dbReference type="ChEBI" id="CHEBI:15377"/>
        <dbReference type="ChEBI" id="CHEBI:15378"/>
        <dbReference type="ChEBI" id="CHEBI:59874"/>
        <dbReference type="ChEBI" id="CHEBI:78442"/>
        <dbReference type="ChEBI" id="CHEBI:138191"/>
        <dbReference type="EC" id="3.1.1.29"/>
    </reaction>
</comment>
<dbReference type="Proteomes" id="UP000325315">
    <property type="component" value="Unassembled WGS sequence"/>
</dbReference>
<accession>A0A5B6XAV9</accession>
<gene>
    <name evidence="6" type="ORF">EPI10_033536</name>
</gene>
<dbReference type="SUPFAM" id="SSF102462">
    <property type="entry name" value="Peptidyl-tRNA hydrolase II"/>
    <property type="match status" value="1"/>
</dbReference>
<keyword evidence="5" id="KW-0812">Transmembrane</keyword>
<dbReference type="Gene3D" id="3.40.1490.10">
    <property type="entry name" value="Bit1"/>
    <property type="match status" value="2"/>
</dbReference>
<keyword evidence="7" id="KW-1185">Reference proteome</keyword>
<evidence type="ECO:0000313" key="7">
    <source>
        <dbReference type="Proteomes" id="UP000325315"/>
    </source>
</evidence>
<dbReference type="PANTHER" id="PTHR12649:SF11">
    <property type="entry name" value="PEPTIDYL-TRNA HYDROLASE 2, MITOCHONDRIAL"/>
    <property type="match status" value="1"/>
</dbReference>
<sequence length="249" mass="26570">MWAPTRNSSQPSNKKLQKQGSALLGVSFKPENFIPGLVIGFILGLFLDLSKPTKTLSKKKNFLPGKLRELDLVSSNADQDLKMVLVVRQDLKMKAGKIASQCAHAATGIYAELMHRNKLRDAAEDIGLPTFVVADAGRTQVSAGSKTVLAIGPGLKMASRFRSLSKPTFSTLKSAINKPTLKPKPASSLLPPRSSPTFSRSVSQLGCLQSLLPLHSVVSSARLTSCLGIDSRSSRSLSQGMLCSANPGV</sequence>
<protein>
    <recommendedName>
        <fullName evidence="1">peptidyl-tRNA hydrolase</fullName>
        <ecNumber evidence="1">3.1.1.29</ecNumber>
    </recommendedName>
</protein>
<evidence type="ECO:0000256" key="5">
    <source>
        <dbReference type="SAM" id="Phobius"/>
    </source>
</evidence>
<evidence type="ECO:0000256" key="4">
    <source>
        <dbReference type="ARBA" id="ARBA00048707"/>
    </source>
</evidence>
<dbReference type="InterPro" id="IPR023476">
    <property type="entry name" value="Pep_tRNA_hydro_II_dom_sf"/>
</dbReference>
<dbReference type="EMBL" id="SMMG02000001">
    <property type="protein sequence ID" value="KAA3489997.1"/>
    <property type="molecule type" value="Genomic_DNA"/>
</dbReference>
<evidence type="ECO:0000256" key="3">
    <source>
        <dbReference type="ARBA" id="ARBA00038050"/>
    </source>
</evidence>
<dbReference type="AlphaFoldDB" id="A0A5B6XAV9"/>
<name>A0A5B6XAV9_9ROSI</name>
<reference evidence="7" key="1">
    <citation type="journal article" date="2019" name="Plant Biotechnol. J.">
        <title>Genome sequencing of the Australian wild diploid species Gossypium australe highlights disease resistance and delayed gland morphogenesis.</title>
        <authorList>
            <person name="Cai Y."/>
            <person name="Cai X."/>
            <person name="Wang Q."/>
            <person name="Wang P."/>
            <person name="Zhang Y."/>
            <person name="Cai C."/>
            <person name="Xu Y."/>
            <person name="Wang K."/>
            <person name="Zhou Z."/>
            <person name="Wang C."/>
            <person name="Geng S."/>
            <person name="Li B."/>
            <person name="Dong Q."/>
            <person name="Hou Y."/>
            <person name="Wang H."/>
            <person name="Ai P."/>
            <person name="Liu Z."/>
            <person name="Yi F."/>
            <person name="Sun M."/>
            <person name="An G."/>
            <person name="Cheng J."/>
            <person name="Zhang Y."/>
            <person name="Shi Q."/>
            <person name="Xie Y."/>
            <person name="Shi X."/>
            <person name="Chang Y."/>
            <person name="Huang F."/>
            <person name="Chen Y."/>
            <person name="Hong S."/>
            <person name="Mi L."/>
            <person name="Sun Q."/>
            <person name="Zhang L."/>
            <person name="Zhou B."/>
            <person name="Peng R."/>
            <person name="Zhang X."/>
            <person name="Liu F."/>
        </authorList>
    </citation>
    <scope>NUCLEOTIDE SEQUENCE [LARGE SCALE GENOMIC DNA]</scope>
    <source>
        <strain evidence="7">cv. PA1801</strain>
    </source>
</reference>